<feature type="region of interest" description="Disordered" evidence="1">
    <location>
        <begin position="1"/>
        <end position="21"/>
    </location>
</feature>
<evidence type="ECO:0000313" key="3">
    <source>
        <dbReference type="Proteomes" id="UP000249739"/>
    </source>
</evidence>
<dbReference type="EMBL" id="QFOT01000088">
    <property type="protein sequence ID" value="PZP55111.1"/>
    <property type="molecule type" value="Genomic_DNA"/>
</dbReference>
<accession>A0A2W5FGR8</accession>
<name>A0A2W5FGR8_9BACT</name>
<dbReference type="Proteomes" id="UP000249739">
    <property type="component" value="Unassembled WGS sequence"/>
</dbReference>
<organism evidence="2 3">
    <name type="scientific">Micavibrio aeruginosavorus</name>
    <dbReference type="NCBI Taxonomy" id="349221"/>
    <lineage>
        <taxon>Bacteria</taxon>
        <taxon>Pseudomonadati</taxon>
        <taxon>Bdellovibrionota</taxon>
        <taxon>Bdellovibrionia</taxon>
        <taxon>Bdellovibrionales</taxon>
        <taxon>Pseudobdellovibrionaceae</taxon>
        <taxon>Micavibrio</taxon>
    </lineage>
</organism>
<gene>
    <name evidence="2" type="ORF">DI586_07890</name>
</gene>
<feature type="compositionally biased region" description="Pro residues" evidence="1">
    <location>
        <begin position="474"/>
        <end position="483"/>
    </location>
</feature>
<evidence type="ECO:0000256" key="1">
    <source>
        <dbReference type="SAM" id="MobiDB-lite"/>
    </source>
</evidence>
<reference evidence="2 3" key="1">
    <citation type="submission" date="2017-08" db="EMBL/GenBank/DDBJ databases">
        <title>Infants hospitalized years apart are colonized by the same room-sourced microbial strains.</title>
        <authorList>
            <person name="Brooks B."/>
            <person name="Olm M.R."/>
            <person name="Firek B.A."/>
            <person name="Baker R."/>
            <person name="Thomas B.C."/>
            <person name="Morowitz M.J."/>
            <person name="Banfield J.F."/>
        </authorList>
    </citation>
    <scope>NUCLEOTIDE SEQUENCE [LARGE SCALE GENOMIC DNA]</scope>
    <source>
        <strain evidence="2">S2_006_000_R2_64</strain>
    </source>
</reference>
<feature type="region of interest" description="Disordered" evidence="1">
    <location>
        <begin position="463"/>
        <end position="483"/>
    </location>
</feature>
<proteinExistence type="predicted"/>
<dbReference type="AlphaFoldDB" id="A0A2W5FGR8"/>
<protein>
    <submittedName>
        <fullName evidence="2">Uncharacterized protein</fullName>
    </submittedName>
</protein>
<comment type="caution">
    <text evidence="2">The sequence shown here is derived from an EMBL/GenBank/DDBJ whole genome shotgun (WGS) entry which is preliminary data.</text>
</comment>
<sequence length="483" mass="52745">MAENQALATDELEGDDLSSPGIVTYKTPSGQLVTLSQEAMDAYGEAYINQAALATGKNKVLFADENLLEYAQSQFPDSDTPLIDAYPDYMPSGDDLLQDMDDMPQKILGMDREEFRNGANEKYEEQVKDNIESNSPGALAKPLKDSALIIIPSPSSLSDNEFKDGLISGLSSLDIDKFGAMPGNSMDWAKFAISHEIGHIVGGHSDQQFQRIIDSMKSGNLASNVNSINENRMTIKGEIEADISAARDFNIVSGAIPPIPQAFADLRIINSVMSKDDVITLGGNGKSLDDHNTGNALQDYLDGKDLSGADPDKIQFNTAYTNTLIYGFIGAADGESSFEDRKKRFLPGYEDNPLRSLAGGIINKDGFEQSMQGNDPMKLVSLGKQLSKNSPEEVYAATKALYESGEFDHSPETKKSADRFIKAIERSAPGIVNQEMVDKYRDAASDPANKEYLQHLHRYNTPDNKIGYLYQPSPQAPSPNIQP</sequence>
<evidence type="ECO:0000313" key="2">
    <source>
        <dbReference type="EMBL" id="PZP55111.1"/>
    </source>
</evidence>